<dbReference type="InterPro" id="IPR011701">
    <property type="entry name" value="MFS"/>
</dbReference>
<feature type="domain" description="Major facilitator superfamily (MFS) profile" evidence="6">
    <location>
        <begin position="40"/>
        <end position="438"/>
    </location>
</feature>
<keyword evidence="3 5" id="KW-1133">Transmembrane helix</keyword>
<dbReference type="AlphaFoldDB" id="A0A5Q2F805"/>
<comment type="subcellular location">
    <subcellularLocation>
        <location evidence="1">Cell membrane</location>
        <topology evidence="1">Multi-pass membrane protein</topology>
    </subcellularLocation>
</comment>
<dbReference type="EMBL" id="CP045725">
    <property type="protein sequence ID" value="QGF23032.1"/>
    <property type="molecule type" value="Genomic_DNA"/>
</dbReference>
<feature type="transmembrane region" description="Helical" evidence="5">
    <location>
        <begin position="345"/>
        <end position="364"/>
    </location>
</feature>
<evidence type="ECO:0000313" key="8">
    <source>
        <dbReference type="Proteomes" id="UP000386847"/>
    </source>
</evidence>
<dbReference type="KEGG" id="rain:Rai3103_04405"/>
<evidence type="ECO:0000256" key="5">
    <source>
        <dbReference type="SAM" id="Phobius"/>
    </source>
</evidence>
<keyword evidence="4 5" id="KW-0472">Membrane</keyword>
<evidence type="ECO:0000256" key="1">
    <source>
        <dbReference type="ARBA" id="ARBA00004651"/>
    </source>
</evidence>
<feature type="transmembrane region" description="Helical" evidence="5">
    <location>
        <begin position="391"/>
        <end position="409"/>
    </location>
</feature>
<name>A0A5Q2F805_9ACTN</name>
<evidence type="ECO:0000256" key="3">
    <source>
        <dbReference type="ARBA" id="ARBA00022989"/>
    </source>
</evidence>
<accession>A0A5Q2F805</accession>
<feature type="transmembrane region" description="Helical" evidence="5">
    <location>
        <begin position="321"/>
        <end position="339"/>
    </location>
</feature>
<dbReference type="Pfam" id="PF07690">
    <property type="entry name" value="MFS_1"/>
    <property type="match status" value="1"/>
</dbReference>
<feature type="transmembrane region" description="Helical" evidence="5">
    <location>
        <begin position="43"/>
        <end position="66"/>
    </location>
</feature>
<dbReference type="Proteomes" id="UP000386847">
    <property type="component" value="Chromosome"/>
</dbReference>
<gene>
    <name evidence="7" type="ORF">Rai3103_04405</name>
</gene>
<feature type="transmembrane region" description="Helical" evidence="5">
    <location>
        <begin position="194"/>
        <end position="213"/>
    </location>
</feature>
<dbReference type="InterPro" id="IPR020846">
    <property type="entry name" value="MFS_dom"/>
</dbReference>
<dbReference type="SUPFAM" id="SSF103473">
    <property type="entry name" value="MFS general substrate transporter"/>
    <property type="match status" value="1"/>
</dbReference>
<proteinExistence type="predicted"/>
<evidence type="ECO:0000256" key="2">
    <source>
        <dbReference type="ARBA" id="ARBA00022692"/>
    </source>
</evidence>
<sequence length="460" mass="48778">MDVSHSLHETIQRRIGVPAMTATATAPTVDSVKVRIPKNAWKVAVLAGMASYLDAGVLVTNGGALVLYKGLGVTNQHISQLSAILTFLFAFGALFGGRLGDRFGRRKVFTATMIGLAAGIAIMAFAPSIAFLYVGIPILGFSIGADLPVSMSMIAEEAPEGAKGKLVAFSHVLWMVAIGTVSLVQVFAGGLGVLGGRIMWIHLLIVAVVVLVLRSTMPESSEWQRAHDRAVRSATSAQGGEIKAVTLKQLFSKPFIFPLVGLALFYGIVNLSANTGGQFATLLYTEFAGMSVSQAGLVGVVGLAVGVGMSLVFMRVIDTKYRYAAFAIGAVIYTFSQALPLIFGVHAWTLIGWQLLGGVGGLVAGEPMWKIWSQELFPTLLRSSGQGFTTFFTRILAALMALITASLMATGPATLFIILTVAVAFTSVLGWFWLRRMPKGEDVEAALEAGATPEQAFQLK</sequence>
<feature type="transmembrane region" description="Helical" evidence="5">
    <location>
        <begin position="108"/>
        <end position="126"/>
    </location>
</feature>
<dbReference type="PROSITE" id="PS50850">
    <property type="entry name" value="MFS"/>
    <property type="match status" value="1"/>
</dbReference>
<dbReference type="InterPro" id="IPR036259">
    <property type="entry name" value="MFS_trans_sf"/>
</dbReference>
<feature type="transmembrane region" description="Helical" evidence="5">
    <location>
        <begin position="255"/>
        <end position="273"/>
    </location>
</feature>
<dbReference type="PANTHER" id="PTHR23508:SF10">
    <property type="entry name" value="CARBOXYLIC ACID TRANSPORTER PROTEIN HOMOLOG"/>
    <property type="match status" value="1"/>
</dbReference>
<feature type="transmembrane region" description="Helical" evidence="5">
    <location>
        <begin position="78"/>
        <end position="96"/>
    </location>
</feature>
<reference evidence="7 8" key="1">
    <citation type="submission" date="2019-10" db="EMBL/GenBank/DDBJ databases">
        <title>Genomic analysis of Raineyella sp. CBA3103.</title>
        <authorList>
            <person name="Roh S.W."/>
        </authorList>
    </citation>
    <scope>NUCLEOTIDE SEQUENCE [LARGE SCALE GENOMIC DNA]</scope>
    <source>
        <strain evidence="7 8">CBA3103</strain>
    </source>
</reference>
<feature type="transmembrane region" description="Helical" evidence="5">
    <location>
        <begin position="166"/>
        <end position="188"/>
    </location>
</feature>
<dbReference type="GO" id="GO:0005886">
    <property type="term" value="C:plasma membrane"/>
    <property type="evidence" value="ECO:0007669"/>
    <property type="project" value="UniProtKB-SubCell"/>
</dbReference>
<keyword evidence="8" id="KW-1185">Reference proteome</keyword>
<feature type="transmembrane region" description="Helical" evidence="5">
    <location>
        <begin position="132"/>
        <end position="154"/>
    </location>
</feature>
<evidence type="ECO:0000256" key="4">
    <source>
        <dbReference type="ARBA" id="ARBA00023136"/>
    </source>
</evidence>
<dbReference type="Gene3D" id="1.20.1250.20">
    <property type="entry name" value="MFS general substrate transporter like domains"/>
    <property type="match status" value="1"/>
</dbReference>
<organism evidence="7 8">
    <name type="scientific">Raineyella fluvialis</name>
    <dbReference type="NCBI Taxonomy" id="2662261"/>
    <lineage>
        <taxon>Bacteria</taxon>
        <taxon>Bacillati</taxon>
        <taxon>Actinomycetota</taxon>
        <taxon>Actinomycetes</taxon>
        <taxon>Propionibacteriales</taxon>
        <taxon>Propionibacteriaceae</taxon>
        <taxon>Raineyella</taxon>
    </lineage>
</organism>
<evidence type="ECO:0000313" key="7">
    <source>
        <dbReference type="EMBL" id="QGF23032.1"/>
    </source>
</evidence>
<feature type="transmembrane region" description="Helical" evidence="5">
    <location>
        <begin position="415"/>
        <end position="434"/>
    </location>
</feature>
<protein>
    <submittedName>
        <fullName evidence="7">MFS transporter</fullName>
    </submittedName>
</protein>
<evidence type="ECO:0000259" key="6">
    <source>
        <dbReference type="PROSITE" id="PS50850"/>
    </source>
</evidence>
<dbReference type="GO" id="GO:0046943">
    <property type="term" value="F:carboxylic acid transmembrane transporter activity"/>
    <property type="evidence" value="ECO:0007669"/>
    <property type="project" value="TreeGrafter"/>
</dbReference>
<keyword evidence="2 5" id="KW-0812">Transmembrane</keyword>
<feature type="transmembrane region" description="Helical" evidence="5">
    <location>
        <begin position="293"/>
        <end position="314"/>
    </location>
</feature>
<dbReference type="PANTHER" id="PTHR23508">
    <property type="entry name" value="CARBOXYLIC ACID TRANSPORTER PROTEIN HOMOLOG"/>
    <property type="match status" value="1"/>
</dbReference>